<feature type="region of interest" description="Disordered" evidence="3">
    <location>
        <begin position="225"/>
        <end position="490"/>
    </location>
</feature>
<dbReference type="PANTHER" id="PTHR18806">
    <property type="entry name" value="RBM25 PROTEIN"/>
    <property type="match status" value="1"/>
</dbReference>
<feature type="compositionally biased region" description="Low complexity" evidence="3">
    <location>
        <begin position="230"/>
        <end position="241"/>
    </location>
</feature>
<feature type="region of interest" description="Disordered" evidence="3">
    <location>
        <begin position="721"/>
        <end position="763"/>
    </location>
</feature>
<feature type="compositionally biased region" description="Basic and acidic residues" evidence="3">
    <location>
        <begin position="471"/>
        <end position="490"/>
    </location>
</feature>
<gene>
    <name evidence="6" type="ORF">ElyMa_003928900</name>
</gene>
<protein>
    <submittedName>
        <fullName evidence="6">RNA-binding protein 25</fullName>
    </submittedName>
</protein>
<dbReference type="InterPro" id="IPR012677">
    <property type="entry name" value="Nucleotide-bd_a/b_plait_sf"/>
</dbReference>
<evidence type="ECO:0000313" key="6">
    <source>
        <dbReference type="EMBL" id="GFR75780.1"/>
    </source>
</evidence>
<keyword evidence="2" id="KW-0694">RNA-binding</keyword>
<keyword evidence="7" id="KW-1185">Reference proteome</keyword>
<dbReference type="InterPro" id="IPR034268">
    <property type="entry name" value="RBM25_RRM"/>
</dbReference>
<feature type="region of interest" description="Disordered" evidence="3">
    <location>
        <begin position="523"/>
        <end position="696"/>
    </location>
</feature>
<evidence type="ECO:0000259" key="5">
    <source>
        <dbReference type="PROSITE" id="PS51025"/>
    </source>
</evidence>
<dbReference type="InterPro" id="IPR052768">
    <property type="entry name" value="RBM25"/>
</dbReference>
<feature type="domain" description="PWI" evidence="5">
    <location>
        <begin position="782"/>
        <end position="875"/>
    </location>
</feature>
<comment type="caution">
    <text evidence="6">The sequence shown here is derived from an EMBL/GenBank/DDBJ whole genome shotgun (WGS) entry which is preliminary data.</text>
</comment>
<organism evidence="6 7">
    <name type="scientific">Elysia marginata</name>
    <dbReference type="NCBI Taxonomy" id="1093978"/>
    <lineage>
        <taxon>Eukaryota</taxon>
        <taxon>Metazoa</taxon>
        <taxon>Spiralia</taxon>
        <taxon>Lophotrochozoa</taxon>
        <taxon>Mollusca</taxon>
        <taxon>Gastropoda</taxon>
        <taxon>Heterobranchia</taxon>
        <taxon>Euthyneura</taxon>
        <taxon>Panpulmonata</taxon>
        <taxon>Sacoglossa</taxon>
        <taxon>Placobranchoidea</taxon>
        <taxon>Plakobranchidae</taxon>
        <taxon>Elysia</taxon>
    </lineage>
</organism>
<reference evidence="6 7" key="1">
    <citation type="journal article" date="2021" name="Elife">
        <title>Chloroplast acquisition without the gene transfer in kleptoplastic sea slugs, Plakobranchus ocellatus.</title>
        <authorList>
            <person name="Maeda T."/>
            <person name="Takahashi S."/>
            <person name="Yoshida T."/>
            <person name="Shimamura S."/>
            <person name="Takaki Y."/>
            <person name="Nagai Y."/>
            <person name="Toyoda A."/>
            <person name="Suzuki Y."/>
            <person name="Arimoto A."/>
            <person name="Ishii H."/>
            <person name="Satoh N."/>
            <person name="Nishiyama T."/>
            <person name="Hasebe M."/>
            <person name="Maruyama T."/>
            <person name="Minagawa J."/>
            <person name="Obokata J."/>
            <person name="Shigenobu S."/>
        </authorList>
    </citation>
    <scope>NUCLEOTIDE SEQUENCE [LARGE SCALE GENOMIC DNA]</scope>
</reference>
<feature type="compositionally biased region" description="Basic and acidic residues" evidence="3">
    <location>
        <begin position="523"/>
        <end position="581"/>
    </location>
</feature>
<dbReference type="Proteomes" id="UP000762676">
    <property type="component" value="Unassembled WGS sequence"/>
</dbReference>
<dbReference type="GO" id="GO:0000381">
    <property type="term" value="P:regulation of alternative mRNA splicing, via spliceosome"/>
    <property type="evidence" value="ECO:0007669"/>
    <property type="project" value="TreeGrafter"/>
</dbReference>
<name>A0AAV4FSP0_9GAST</name>
<accession>A0AAV4FSP0</accession>
<evidence type="ECO:0000313" key="7">
    <source>
        <dbReference type="Proteomes" id="UP000762676"/>
    </source>
</evidence>
<dbReference type="Pfam" id="PF01480">
    <property type="entry name" value="PWI"/>
    <property type="match status" value="1"/>
</dbReference>
<dbReference type="GO" id="GO:0005681">
    <property type="term" value="C:spliceosomal complex"/>
    <property type="evidence" value="ECO:0007669"/>
    <property type="project" value="TreeGrafter"/>
</dbReference>
<dbReference type="SMART" id="SM00360">
    <property type="entry name" value="RRM"/>
    <property type="match status" value="1"/>
</dbReference>
<dbReference type="PROSITE" id="PS50102">
    <property type="entry name" value="RRM"/>
    <property type="match status" value="1"/>
</dbReference>
<feature type="compositionally biased region" description="Acidic residues" evidence="3">
    <location>
        <begin position="276"/>
        <end position="290"/>
    </location>
</feature>
<dbReference type="Pfam" id="PF00076">
    <property type="entry name" value="RRM_1"/>
    <property type="match status" value="1"/>
</dbReference>
<dbReference type="InterPro" id="IPR000504">
    <property type="entry name" value="RRM_dom"/>
</dbReference>
<sequence length="875" mass="100137">MIFAASSTNNTSILATVTKKSIACLGFLSMSFPGRAPMGMPGGMPGGMPAGMPGGVPGMAPRMMPQGFAFPMGTTTLPGMNPMMPMQMMAPMMRPMNMMATQLPPMQMQQQQQIKQNKKLVPQEISKTDSKEEKPPVTTVFLGNISERAPDTMIKQMLQRCGNVLSWKRVQGASGKLQAFGFCEYEDPEATLRCIRLLNEWQIADKKLMVKVETKTKTLLEEYRKKKRGAPAASPSASETPAIKKEKTEDEEKEKKEENGEADSEDKKENGSEDKKEEEEPEEELDEDTQREDRVATAGLEAIMREYASKLAVEPSKPSDSSSSDKEKVVTKKDKDLLLHAKDTGFDDMEMEDEKREIINREINKFRDRHKDDDEDKERDSKDRERSLAREREHRRQEEKRQRERLDRMREQQQQQQRERERERERDRDRESSSREHRGERGDRGDRTSSRVSRSRSKRKEKEIEEEEEAYERRKLEKKLREKEAAYQEAREGRRLKEFLEDYDDLRDDPKFYKGTALMRRVKEREKEKELDNRDRQREKEEFEEIKRKLFDEGHPDAETEVARMEREREEHLQPRLHLQEIKQPALPKVASPPESDSSDAEPLQDHEHALSQSPLRQQEESEAQVRIRQQRGSSGGPPSSQLLPPPGALPPQQVQALAEHKPSPSLSTSPISTDSRISAPGPGVVSPDSSSLPAAPISAATAPAATVMVDNGKRKKFTIGEVFNQDDDENMEPKKRKLVPLDYDEDKTSATTSPAEKKAATAEEKRQKIKQLIDSIPTGKDELYAFTVDWDIVDQNLMDKRIKPWVTKKIIEYIGEEEPTLTEFICQKVVAKSTPQSIQNDVAMILDEEAEVFVVKMWRLLVYETEAKKLGLVK</sequence>
<evidence type="ECO:0000259" key="4">
    <source>
        <dbReference type="PROSITE" id="PS50102"/>
    </source>
</evidence>
<dbReference type="Gene3D" id="3.30.70.330">
    <property type="match status" value="1"/>
</dbReference>
<dbReference type="InterPro" id="IPR035979">
    <property type="entry name" value="RBD_domain_sf"/>
</dbReference>
<dbReference type="GO" id="GO:0006397">
    <property type="term" value="P:mRNA processing"/>
    <property type="evidence" value="ECO:0007669"/>
    <property type="project" value="UniProtKB-KW"/>
</dbReference>
<feature type="compositionally biased region" description="Basic and acidic residues" evidence="3">
    <location>
        <begin position="323"/>
        <end position="345"/>
    </location>
</feature>
<dbReference type="GO" id="GO:0003729">
    <property type="term" value="F:mRNA binding"/>
    <property type="evidence" value="ECO:0007669"/>
    <property type="project" value="TreeGrafter"/>
</dbReference>
<dbReference type="EMBL" id="BMAT01007981">
    <property type="protein sequence ID" value="GFR75780.1"/>
    <property type="molecule type" value="Genomic_DNA"/>
</dbReference>
<feature type="compositionally biased region" description="Basic and acidic residues" evidence="3">
    <location>
        <begin position="353"/>
        <end position="449"/>
    </location>
</feature>
<proteinExistence type="predicted"/>
<dbReference type="InterPro" id="IPR036483">
    <property type="entry name" value="PWI_dom_sf"/>
</dbReference>
<dbReference type="FunFam" id="1.20.1390.10:FF:000004">
    <property type="entry name" value="RNA-binding motif protein 25"/>
    <property type="match status" value="1"/>
</dbReference>
<dbReference type="CDD" id="cd12446">
    <property type="entry name" value="RRM_RBM25"/>
    <property type="match status" value="1"/>
</dbReference>
<dbReference type="SUPFAM" id="SSF101233">
    <property type="entry name" value="PWI domain"/>
    <property type="match status" value="1"/>
</dbReference>
<keyword evidence="1" id="KW-0507">mRNA processing</keyword>
<evidence type="ECO:0000256" key="3">
    <source>
        <dbReference type="SAM" id="MobiDB-lite"/>
    </source>
</evidence>
<feature type="compositionally biased region" description="Basic and acidic residues" evidence="3">
    <location>
        <begin position="242"/>
        <end position="275"/>
    </location>
</feature>
<dbReference type="Gene3D" id="1.20.1390.10">
    <property type="entry name" value="PWI domain"/>
    <property type="match status" value="1"/>
</dbReference>
<feature type="domain" description="RRM" evidence="4">
    <location>
        <begin position="138"/>
        <end position="215"/>
    </location>
</feature>
<dbReference type="SUPFAM" id="SSF54928">
    <property type="entry name" value="RNA-binding domain, RBD"/>
    <property type="match status" value="1"/>
</dbReference>
<feature type="compositionally biased region" description="Low complexity" evidence="3">
    <location>
        <begin position="651"/>
        <end position="696"/>
    </location>
</feature>
<dbReference type="SMART" id="SM00311">
    <property type="entry name" value="PWI"/>
    <property type="match status" value="1"/>
</dbReference>
<evidence type="ECO:0000256" key="2">
    <source>
        <dbReference type="PROSITE-ProRule" id="PRU00176"/>
    </source>
</evidence>
<dbReference type="PANTHER" id="PTHR18806:SF4">
    <property type="entry name" value="RNA-BINDING PROTEIN 25"/>
    <property type="match status" value="1"/>
</dbReference>
<dbReference type="InterPro" id="IPR002483">
    <property type="entry name" value="PWI_dom"/>
</dbReference>
<evidence type="ECO:0000256" key="1">
    <source>
        <dbReference type="ARBA" id="ARBA00022664"/>
    </source>
</evidence>
<dbReference type="PROSITE" id="PS51025">
    <property type="entry name" value="PWI"/>
    <property type="match status" value="1"/>
</dbReference>
<dbReference type="AlphaFoldDB" id="A0AAV4FSP0"/>